<name>A0AAV4TTZ2_CAEEX</name>
<dbReference type="Proteomes" id="UP001054945">
    <property type="component" value="Unassembled WGS sequence"/>
</dbReference>
<comment type="caution">
    <text evidence="1">The sequence shown here is derived from an EMBL/GenBank/DDBJ whole genome shotgun (WGS) entry which is preliminary data.</text>
</comment>
<reference evidence="1 2" key="1">
    <citation type="submission" date="2021-06" db="EMBL/GenBank/DDBJ databases">
        <title>Caerostris extrusa draft genome.</title>
        <authorList>
            <person name="Kono N."/>
            <person name="Arakawa K."/>
        </authorList>
    </citation>
    <scope>NUCLEOTIDE SEQUENCE [LARGE SCALE GENOMIC DNA]</scope>
</reference>
<evidence type="ECO:0000313" key="1">
    <source>
        <dbReference type="EMBL" id="GIY47628.1"/>
    </source>
</evidence>
<evidence type="ECO:0000313" key="2">
    <source>
        <dbReference type="Proteomes" id="UP001054945"/>
    </source>
</evidence>
<dbReference type="EMBL" id="BPLR01011604">
    <property type="protein sequence ID" value="GIY47628.1"/>
    <property type="molecule type" value="Genomic_DNA"/>
</dbReference>
<proteinExistence type="predicted"/>
<keyword evidence="2" id="KW-1185">Reference proteome</keyword>
<dbReference type="AlphaFoldDB" id="A0AAV4TTZ2"/>
<gene>
    <name evidence="1" type="primary">AVEN_151386_1</name>
    <name evidence="1" type="ORF">CEXT_558421</name>
</gene>
<protein>
    <submittedName>
        <fullName evidence="1">Uncharacterized protein</fullName>
    </submittedName>
</protein>
<sequence>MEFEIKLVKAAKKAAGEFASRKLDPLTAPGRPTFSAFLTSKTLGNDLGCHFDHRIFDCFRRRSIDGYFNRTAKCHSSVVVSLSFGQPDRRDFYLVTFFPPFIDSNWTFLDNNFTF</sequence>
<accession>A0AAV4TTZ2</accession>
<organism evidence="1 2">
    <name type="scientific">Caerostris extrusa</name>
    <name type="common">Bark spider</name>
    <name type="synonym">Caerostris bankana</name>
    <dbReference type="NCBI Taxonomy" id="172846"/>
    <lineage>
        <taxon>Eukaryota</taxon>
        <taxon>Metazoa</taxon>
        <taxon>Ecdysozoa</taxon>
        <taxon>Arthropoda</taxon>
        <taxon>Chelicerata</taxon>
        <taxon>Arachnida</taxon>
        <taxon>Araneae</taxon>
        <taxon>Araneomorphae</taxon>
        <taxon>Entelegynae</taxon>
        <taxon>Araneoidea</taxon>
        <taxon>Araneidae</taxon>
        <taxon>Caerostris</taxon>
    </lineage>
</organism>